<sequence>MPCAIFARKWAILLAALFLICVRPATGAAHPHVFADNAVTFVFDGGELTGIRLVWHFDEMFGATLLEDYDANHDGAFDAAERRTLKSEAFDNLRNYGYFTYLTVGGTRKPVSQVADFGAGVDGDGMYYSFVVPCRVPAGTEVRLAVFDPEYYVDFYTPEDSAVSVEGASALSVRHAVAPNPNLTFSTWLVTPTEITLSFHK</sequence>
<reference evidence="2 3" key="1">
    <citation type="submission" date="2020-03" db="EMBL/GenBank/DDBJ databases">
        <title>Genomic Encyclopedia of Type Strains, Phase IV (KMG-IV): sequencing the most valuable type-strain genomes for metagenomic binning, comparative biology and taxonomic classification.</title>
        <authorList>
            <person name="Goeker M."/>
        </authorList>
    </citation>
    <scope>NUCLEOTIDE SEQUENCE [LARGE SCALE GENOMIC DNA]</scope>
    <source>
        <strain evidence="2 3">DSM 24233</strain>
    </source>
</reference>
<name>A0A846QWX4_9BACT</name>
<evidence type="ECO:0000313" key="3">
    <source>
        <dbReference type="Proteomes" id="UP000580856"/>
    </source>
</evidence>
<proteinExistence type="predicted"/>
<keyword evidence="1" id="KW-0732">Signal</keyword>
<keyword evidence="3" id="KW-1185">Reference proteome</keyword>
<comment type="caution">
    <text evidence="2">The sequence shown here is derived from an EMBL/GenBank/DDBJ whole genome shotgun (WGS) entry which is preliminary data.</text>
</comment>
<dbReference type="Pfam" id="PF06226">
    <property type="entry name" value="DUF1007"/>
    <property type="match status" value="1"/>
</dbReference>
<evidence type="ECO:0000313" key="2">
    <source>
        <dbReference type="EMBL" id="NJB69119.1"/>
    </source>
</evidence>
<organism evidence="2 3">
    <name type="scientific">Desulfobaculum xiamenense</name>
    <dbReference type="NCBI Taxonomy" id="995050"/>
    <lineage>
        <taxon>Bacteria</taxon>
        <taxon>Pseudomonadati</taxon>
        <taxon>Thermodesulfobacteriota</taxon>
        <taxon>Desulfovibrionia</taxon>
        <taxon>Desulfovibrionales</taxon>
        <taxon>Desulfovibrionaceae</taxon>
        <taxon>Desulfobaculum</taxon>
    </lineage>
</organism>
<gene>
    <name evidence="2" type="ORF">GGQ74_002813</name>
</gene>
<accession>A0A846QWX4</accession>
<dbReference type="Proteomes" id="UP000580856">
    <property type="component" value="Unassembled WGS sequence"/>
</dbReference>
<feature type="chain" id="PRO_5033061501" evidence="1">
    <location>
        <begin position="29"/>
        <end position="201"/>
    </location>
</feature>
<dbReference type="AlphaFoldDB" id="A0A846QWX4"/>
<dbReference type="InterPro" id="IPR010412">
    <property type="entry name" value="DUF1007"/>
</dbReference>
<dbReference type="EMBL" id="JAATJA010000003">
    <property type="protein sequence ID" value="NJB69119.1"/>
    <property type="molecule type" value="Genomic_DNA"/>
</dbReference>
<protein>
    <submittedName>
        <fullName evidence="2">ABC-type uncharacterized transport system substrate-binding protein</fullName>
    </submittedName>
</protein>
<evidence type="ECO:0000256" key="1">
    <source>
        <dbReference type="SAM" id="SignalP"/>
    </source>
</evidence>
<dbReference type="RefSeq" id="WP_167942201.1">
    <property type="nucleotide sequence ID" value="NZ_JAATJA010000003.1"/>
</dbReference>
<feature type="signal peptide" evidence="1">
    <location>
        <begin position="1"/>
        <end position="28"/>
    </location>
</feature>